<evidence type="ECO:0000313" key="1">
    <source>
        <dbReference type="EMBL" id="CAH0395793.1"/>
    </source>
</evidence>
<protein>
    <submittedName>
        <fullName evidence="1">Uncharacterized protein</fullName>
    </submittedName>
</protein>
<reference evidence="1" key="1">
    <citation type="submission" date="2021-12" db="EMBL/GenBank/DDBJ databases">
        <authorList>
            <person name="King R."/>
        </authorList>
    </citation>
    <scope>NUCLEOTIDE SEQUENCE</scope>
</reference>
<evidence type="ECO:0000313" key="2">
    <source>
        <dbReference type="Proteomes" id="UP001152759"/>
    </source>
</evidence>
<organism evidence="1 2">
    <name type="scientific">Bemisia tabaci</name>
    <name type="common">Sweetpotato whitefly</name>
    <name type="synonym">Aleurodes tabaci</name>
    <dbReference type="NCBI Taxonomy" id="7038"/>
    <lineage>
        <taxon>Eukaryota</taxon>
        <taxon>Metazoa</taxon>
        <taxon>Ecdysozoa</taxon>
        <taxon>Arthropoda</taxon>
        <taxon>Hexapoda</taxon>
        <taxon>Insecta</taxon>
        <taxon>Pterygota</taxon>
        <taxon>Neoptera</taxon>
        <taxon>Paraneoptera</taxon>
        <taxon>Hemiptera</taxon>
        <taxon>Sternorrhyncha</taxon>
        <taxon>Aleyrodoidea</taxon>
        <taxon>Aleyrodidae</taxon>
        <taxon>Aleyrodinae</taxon>
        <taxon>Bemisia</taxon>
    </lineage>
</organism>
<dbReference type="AlphaFoldDB" id="A0A9P0APF8"/>
<dbReference type="EMBL" id="OU963870">
    <property type="protein sequence ID" value="CAH0395793.1"/>
    <property type="molecule type" value="Genomic_DNA"/>
</dbReference>
<name>A0A9P0APF8_BEMTA</name>
<gene>
    <name evidence="1" type="ORF">BEMITA_LOCUS13936</name>
</gene>
<sequence length="106" mass="11910">MEAIKDHYLFGRDLARDSLCPFCCLPDSPSHTFFACGAFLEERQSLQSELGHIVEPDNIVNVMLKSESHWNSVMRFVRLVLTTKHLKMYPPVDIPKGAAGQSSTSN</sequence>
<proteinExistence type="predicted"/>
<accession>A0A9P0APF8</accession>
<keyword evidence="2" id="KW-1185">Reference proteome</keyword>
<dbReference type="Proteomes" id="UP001152759">
    <property type="component" value="Chromosome 9"/>
</dbReference>